<feature type="region of interest" description="Disordered" evidence="1">
    <location>
        <begin position="156"/>
        <end position="183"/>
    </location>
</feature>
<proteinExistence type="predicted"/>
<name>G6EAS7_9SPHN</name>
<sequence length="183" mass="19303">MLHRLSYSLLDACEAGQPERPPGFSGDVRAAPDKGSRRSSRTAVPTRAIPARELANACGTGQVRSAERRRPLARAAQHRRFGSCIGARINATRNASAMRIGLVPRKLSLCARESGDSLPSDCYACFALRDCSAIEVPQTRKIAATCMLPLAGSGRRSFAPAGSASLPGPPDETAVTSQPSGWG</sequence>
<dbReference type="EMBL" id="AGFM01000017">
    <property type="protein sequence ID" value="EHJ61714.1"/>
    <property type="molecule type" value="Genomic_DNA"/>
</dbReference>
<comment type="caution">
    <text evidence="2">The sequence shown here is derived from an EMBL/GenBank/DDBJ whole genome shotgun (WGS) entry which is preliminary data.</text>
</comment>
<evidence type="ECO:0000313" key="2">
    <source>
        <dbReference type="EMBL" id="EHJ61714.1"/>
    </source>
</evidence>
<feature type="compositionally biased region" description="Polar residues" evidence="1">
    <location>
        <begin position="174"/>
        <end position="183"/>
    </location>
</feature>
<organism evidence="2 3">
    <name type="scientific">Novosphingobium pentaromativorans US6-1</name>
    <dbReference type="NCBI Taxonomy" id="1088721"/>
    <lineage>
        <taxon>Bacteria</taxon>
        <taxon>Pseudomonadati</taxon>
        <taxon>Pseudomonadota</taxon>
        <taxon>Alphaproteobacteria</taxon>
        <taxon>Sphingomonadales</taxon>
        <taxon>Sphingomonadaceae</taxon>
        <taxon>Novosphingobium</taxon>
    </lineage>
</organism>
<reference evidence="2 3" key="1">
    <citation type="journal article" date="2012" name="J. Bacteriol.">
        <title>Genome sequence of benzo(a)pyrene-degrading bacterium Novosphingobium pentaromativorans US6-1.</title>
        <authorList>
            <person name="Luo Y.R."/>
            <person name="Kang S.G."/>
            <person name="Kim S.J."/>
            <person name="Kim M.R."/>
            <person name="Li N."/>
            <person name="Lee J.H."/>
            <person name="Kwon K.K."/>
        </authorList>
    </citation>
    <scope>NUCLEOTIDE SEQUENCE [LARGE SCALE GENOMIC DNA]</scope>
    <source>
        <strain evidence="2 3">US6-1</strain>
    </source>
</reference>
<dbReference type="AlphaFoldDB" id="G6EAS7"/>
<protein>
    <submittedName>
        <fullName evidence="2">Uncharacterized protein</fullName>
    </submittedName>
</protein>
<dbReference type="PATRIC" id="fig|1088721.3.peg.1456"/>
<evidence type="ECO:0000313" key="3">
    <source>
        <dbReference type="Proteomes" id="UP000004030"/>
    </source>
</evidence>
<evidence type="ECO:0000256" key="1">
    <source>
        <dbReference type="SAM" id="MobiDB-lite"/>
    </source>
</evidence>
<dbReference type="Proteomes" id="UP000004030">
    <property type="component" value="Unassembled WGS sequence"/>
</dbReference>
<keyword evidence="3" id="KW-1185">Reference proteome</keyword>
<feature type="region of interest" description="Disordered" evidence="1">
    <location>
        <begin position="16"/>
        <end position="45"/>
    </location>
</feature>
<accession>G6EAS7</accession>
<gene>
    <name evidence="2" type="ORF">NSU_1475</name>
</gene>